<gene>
    <name evidence="1" type="ORF">EYF80_016368</name>
</gene>
<organism evidence="1 2">
    <name type="scientific">Liparis tanakae</name>
    <name type="common">Tanaka's snailfish</name>
    <dbReference type="NCBI Taxonomy" id="230148"/>
    <lineage>
        <taxon>Eukaryota</taxon>
        <taxon>Metazoa</taxon>
        <taxon>Chordata</taxon>
        <taxon>Craniata</taxon>
        <taxon>Vertebrata</taxon>
        <taxon>Euteleostomi</taxon>
        <taxon>Actinopterygii</taxon>
        <taxon>Neopterygii</taxon>
        <taxon>Teleostei</taxon>
        <taxon>Neoteleostei</taxon>
        <taxon>Acanthomorphata</taxon>
        <taxon>Eupercaria</taxon>
        <taxon>Perciformes</taxon>
        <taxon>Cottioidei</taxon>
        <taxon>Cottales</taxon>
        <taxon>Liparidae</taxon>
        <taxon>Liparis</taxon>
    </lineage>
</organism>
<comment type="caution">
    <text evidence="1">The sequence shown here is derived from an EMBL/GenBank/DDBJ whole genome shotgun (WGS) entry which is preliminary data.</text>
</comment>
<dbReference type="EMBL" id="SRLO01000125">
    <property type="protein sequence ID" value="TNN73414.1"/>
    <property type="molecule type" value="Genomic_DNA"/>
</dbReference>
<accession>A0A4Z2I7V7</accession>
<evidence type="ECO:0000313" key="2">
    <source>
        <dbReference type="Proteomes" id="UP000314294"/>
    </source>
</evidence>
<proteinExistence type="predicted"/>
<name>A0A4Z2I7V7_9TELE</name>
<evidence type="ECO:0000313" key="1">
    <source>
        <dbReference type="EMBL" id="TNN73414.1"/>
    </source>
</evidence>
<reference evidence="1 2" key="1">
    <citation type="submission" date="2019-03" db="EMBL/GenBank/DDBJ databases">
        <title>First draft genome of Liparis tanakae, snailfish: a comprehensive survey of snailfish specific genes.</title>
        <authorList>
            <person name="Kim W."/>
            <person name="Song I."/>
            <person name="Jeong J.-H."/>
            <person name="Kim D."/>
            <person name="Kim S."/>
            <person name="Ryu S."/>
            <person name="Song J.Y."/>
            <person name="Lee S.K."/>
        </authorList>
    </citation>
    <scope>NUCLEOTIDE SEQUENCE [LARGE SCALE GENOMIC DNA]</scope>
    <source>
        <tissue evidence="1">Muscle</tissue>
    </source>
</reference>
<dbReference type="AlphaFoldDB" id="A0A4Z2I7V7"/>
<sequence length="67" mass="7566">MVGPLRAELCRTDAARLAASRRLRASRRWRSELSSERSLAREGRWPFRGFFGTGGGIILSWTGRTKS</sequence>
<protein>
    <submittedName>
        <fullName evidence="1">Uncharacterized protein</fullName>
    </submittedName>
</protein>
<keyword evidence="2" id="KW-1185">Reference proteome</keyword>
<dbReference type="Proteomes" id="UP000314294">
    <property type="component" value="Unassembled WGS sequence"/>
</dbReference>